<feature type="region of interest" description="Disordered" evidence="1">
    <location>
        <begin position="292"/>
        <end position="325"/>
    </location>
</feature>
<dbReference type="RefSeq" id="XP_051444961.1">
    <property type="nucleotide sequence ID" value="XM_051588845.1"/>
</dbReference>
<dbReference type="EMBL" id="MU620916">
    <property type="protein sequence ID" value="KAI8579957.1"/>
    <property type="molecule type" value="Genomic_DNA"/>
</dbReference>
<reference evidence="3" key="1">
    <citation type="submission" date="2021-06" db="EMBL/GenBank/DDBJ databases">
        <authorList>
            <consortium name="DOE Joint Genome Institute"/>
            <person name="Mondo S.J."/>
            <person name="Amses K.R."/>
            <person name="Simmons D.R."/>
            <person name="Longcore J.E."/>
            <person name="Seto K."/>
            <person name="Alves G.H."/>
            <person name="Bonds A.E."/>
            <person name="Quandt C.A."/>
            <person name="Davis W.J."/>
            <person name="Chang Y."/>
            <person name="Letcher P.M."/>
            <person name="Powell M.J."/>
            <person name="Kuo A."/>
            <person name="Labutti K."/>
            <person name="Pangilinan J."/>
            <person name="Andreopoulos W."/>
            <person name="Tritt A."/>
            <person name="Riley R."/>
            <person name="Hundley H."/>
            <person name="Johnson J."/>
            <person name="Lipzen A."/>
            <person name="Barry K."/>
            <person name="Berbee M.L."/>
            <person name="Buchler N.E."/>
            <person name="Grigoriev I.V."/>
            <person name="Spatafora J.W."/>
            <person name="Stajich J.E."/>
            <person name="James T.Y."/>
        </authorList>
    </citation>
    <scope>NUCLEOTIDE SEQUENCE</scope>
    <source>
        <strain evidence="3">AG</strain>
    </source>
</reference>
<feature type="region of interest" description="Disordered" evidence="1">
    <location>
        <begin position="48"/>
        <end position="187"/>
    </location>
</feature>
<evidence type="ECO:0000256" key="1">
    <source>
        <dbReference type="SAM" id="MobiDB-lite"/>
    </source>
</evidence>
<comment type="caution">
    <text evidence="3">The sequence shown here is derived from an EMBL/GenBank/DDBJ whole genome shotgun (WGS) entry which is preliminary data.</text>
</comment>
<dbReference type="Proteomes" id="UP001206595">
    <property type="component" value="Unassembled WGS sequence"/>
</dbReference>
<proteinExistence type="predicted"/>
<feature type="compositionally biased region" description="Polar residues" evidence="1">
    <location>
        <begin position="25"/>
        <end position="34"/>
    </location>
</feature>
<dbReference type="GeneID" id="75914190"/>
<feature type="region of interest" description="Disordered" evidence="1">
    <location>
        <begin position="1"/>
        <end position="34"/>
    </location>
</feature>
<keyword evidence="4" id="KW-1185">Reference proteome</keyword>
<protein>
    <recommendedName>
        <fullName evidence="2">DUF4211 domain-containing protein</fullName>
    </recommendedName>
</protein>
<name>A0AAD5EAW3_UMBRA</name>
<gene>
    <name evidence="3" type="ORF">K450DRAFT_239904</name>
</gene>
<dbReference type="InterPro" id="IPR025451">
    <property type="entry name" value="DUF4211"/>
</dbReference>
<organism evidence="3 4">
    <name type="scientific">Umbelopsis ramanniana AG</name>
    <dbReference type="NCBI Taxonomy" id="1314678"/>
    <lineage>
        <taxon>Eukaryota</taxon>
        <taxon>Fungi</taxon>
        <taxon>Fungi incertae sedis</taxon>
        <taxon>Mucoromycota</taxon>
        <taxon>Mucoromycotina</taxon>
        <taxon>Umbelopsidomycetes</taxon>
        <taxon>Umbelopsidales</taxon>
        <taxon>Umbelopsidaceae</taxon>
        <taxon>Umbelopsis</taxon>
    </lineage>
</organism>
<dbReference type="AlphaFoldDB" id="A0AAD5EAW3"/>
<reference evidence="3" key="2">
    <citation type="journal article" date="2022" name="Proc. Natl. Acad. Sci. U.S.A.">
        <title>Diploid-dominant life cycles characterize the early evolution of Fungi.</title>
        <authorList>
            <person name="Amses K.R."/>
            <person name="Simmons D.R."/>
            <person name="Longcore J.E."/>
            <person name="Mondo S.J."/>
            <person name="Seto K."/>
            <person name="Jeronimo G.H."/>
            <person name="Bonds A.E."/>
            <person name="Quandt C.A."/>
            <person name="Davis W.J."/>
            <person name="Chang Y."/>
            <person name="Federici B.A."/>
            <person name="Kuo A."/>
            <person name="LaButti K."/>
            <person name="Pangilinan J."/>
            <person name="Andreopoulos W."/>
            <person name="Tritt A."/>
            <person name="Riley R."/>
            <person name="Hundley H."/>
            <person name="Johnson J."/>
            <person name="Lipzen A."/>
            <person name="Barry K."/>
            <person name="Lang B.F."/>
            <person name="Cuomo C.A."/>
            <person name="Buchler N.E."/>
            <person name="Grigoriev I.V."/>
            <person name="Spatafora J.W."/>
            <person name="Stajich J.E."/>
            <person name="James T.Y."/>
        </authorList>
    </citation>
    <scope>NUCLEOTIDE SEQUENCE</scope>
    <source>
        <strain evidence="3">AG</strain>
    </source>
</reference>
<accession>A0AAD5EAW3</accession>
<dbReference type="Pfam" id="PF13926">
    <property type="entry name" value="DUF4211"/>
    <property type="match status" value="1"/>
</dbReference>
<evidence type="ECO:0000313" key="4">
    <source>
        <dbReference type="Proteomes" id="UP001206595"/>
    </source>
</evidence>
<sequence>MQTSKITQFFKKVPSKDSDAARETSGANSIRDSTALLSVNHNTSEAEVSLSQSALSPQARDKSNAAQAILIESDTSEDEEKLQGANPLHKKNANRSKAIILDEETDSETTMENLSIRSPQKRRRLILDDDDEDASAGDIGASTKTAEEAQDSLSHGEDQVTESGGEGCMNIPSKRRLVRKRSETQHREEDYDNAAICLDIFSDSQKSSDEEEIQLTRKTRKKNVIRDNEEDESDEEDWDVDKSAILEERTRIKKQSRYSEMLAVRKAGKQRMNEYSNDIPVGPLDRFTFTPHQSGAAPNEEDFLNDTDDDHEHVESQNHDTEDDDGFVVADDIIDGVHIALSQQETHELPDEFSTRYQNNTEGYFHVYFEYLMYCIVDPAYGHADNIDTRFKVAISAVNRLIDTCKDKVHSPVWKKHFTEDLEAWPSADWKPIYQPNHDCDACMILGKGSTSSLTLFGSRYDEHCFPIQYEEPVQSSANLENVDSPNINHWLGYQKDRPRKDRYWVGSTCFNRARIYHALVHLKFDLCTEIREFVRSVSNDYGSQASQSSQHRNIDNLVDIMVETRLTDKLWSLAKERVNDALHLRSDRAFKRGMDVSSFFKD</sequence>
<evidence type="ECO:0000313" key="3">
    <source>
        <dbReference type="EMBL" id="KAI8579957.1"/>
    </source>
</evidence>
<evidence type="ECO:0000259" key="2">
    <source>
        <dbReference type="Pfam" id="PF13926"/>
    </source>
</evidence>
<feature type="compositionally biased region" description="Acidic residues" evidence="1">
    <location>
        <begin position="299"/>
        <end position="309"/>
    </location>
</feature>
<feature type="compositionally biased region" description="Basic and acidic residues" evidence="1">
    <location>
        <begin position="310"/>
        <end position="320"/>
    </location>
</feature>
<feature type="domain" description="DUF4211" evidence="2">
    <location>
        <begin position="327"/>
        <end position="464"/>
    </location>
</feature>